<dbReference type="SMART" id="SM00345">
    <property type="entry name" value="HTH_GNTR"/>
    <property type="match status" value="1"/>
</dbReference>
<evidence type="ECO:0000256" key="2">
    <source>
        <dbReference type="ARBA" id="ARBA00023125"/>
    </source>
</evidence>
<dbReference type="GO" id="GO:0000976">
    <property type="term" value="F:transcription cis-regulatory region binding"/>
    <property type="evidence" value="ECO:0007669"/>
    <property type="project" value="TreeGrafter"/>
</dbReference>
<dbReference type="SUPFAM" id="SSF53822">
    <property type="entry name" value="Periplasmic binding protein-like I"/>
    <property type="match status" value="1"/>
</dbReference>
<dbReference type="InterPro" id="IPR033532">
    <property type="entry name" value="AraR_ligand_bind_dom"/>
</dbReference>
<dbReference type="Gene3D" id="1.10.10.10">
    <property type="entry name" value="Winged helix-like DNA-binding domain superfamily/Winged helix DNA-binding domain"/>
    <property type="match status" value="1"/>
</dbReference>
<dbReference type="PANTHER" id="PTHR30146">
    <property type="entry name" value="LACI-RELATED TRANSCRIPTIONAL REPRESSOR"/>
    <property type="match status" value="1"/>
</dbReference>
<comment type="caution">
    <text evidence="5">The sequence shown here is derived from an EMBL/GenBank/DDBJ whole genome shotgun (WGS) entry which is preliminary data.</text>
</comment>
<dbReference type="Pfam" id="PF00392">
    <property type="entry name" value="GntR"/>
    <property type="match status" value="1"/>
</dbReference>
<evidence type="ECO:0000313" key="6">
    <source>
        <dbReference type="Proteomes" id="UP000237749"/>
    </source>
</evidence>
<dbReference type="InterPro" id="IPR028082">
    <property type="entry name" value="Peripla_BP_I"/>
</dbReference>
<sequence>MSDSGKTKYYVLMEELKKEIISGEKKPGDRLPSENQLSEVYHISRHTVRKALSILEQEGYIEAEHGRGTFVSRKAGRKKGSGNIAVITTYLSDYIFPRLIQGIDQVLTENGYSIIIKNTGNSRLKESRCLEEILEKDVDGLIIEPSKSEILCGHRGLYDKLDFYKIPYVFIQGYYAQMKSKPHIRLDDCMGGYLVTKYLLDLGHKHILGIFKADDSQGRDRHKGFVKALQESGFSYDPDMVIWYHTEDRSAKPSEALKIMLEEKIPVDGIACYNDQIAFEVIKTIQKEGISVPEEISVTGYDNSFIAENGMVKLTTIAHPQERLGAMAAELLLEKIHGIPDEESRVERVLKPVLVIRESCKDRRKDQ</sequence>
<dbReference type="CDD" id="cd07377">
    <property type="entry name" value="WHTH_GntR"/>
    <property type="match status" value="1"/>
</dbReference>
<dbReference type="InterPro" id="IPR036388">
    <property type="entry name" value="WH-like_DNA-bd_sf"/>
</dbReference>
<evidence type="ECO:0000256" key="3">
    <source>
        <dbReference type="ARBA" id="ARBA00023163"/>
    </source>
</evidence>
<dbReference type="Pfam" id="PF13377">
    <property type="entry name" value="Peripla_BP_3"/>
    <property type="match status" value="1"/>
</dbReference>
<proteinExistence type="predicted"/>
<keyword evidence="6" id="KW-1185">Reference proteome</keyword>
<name>A0A2S6HMQ6_9FIRM</name>
<dbReference type="EMBL" id="PTJA01000013">
    <property type="protein sequence ID" value="PPK78784.1"/>
    <property type="molecule type" value="Genomic_DNA"/>
</dbReference>
<dbReference type="InterPro" id="IPR046335">
    <property type="entry name" value="LacI/GalR-like_sensor"/>
</dbReference>
<accession>A0A2S6HMQ6</accession>
<evidence type="ECO:0000313" key="5">
    <source>
        <dbReference type="EMBL" id="PPK78784.1"/>
    </source>
</evidence>
<keyword evidence="1" id="KW-0805">Transcription regulation</keyword>
<evidence type="ECO:0000256" key="1">
    <source>
        <dbReference type="ARBA" id="ARBA00023015"/>
    </source>
</evidence>
<feature type="domain" description="HTH gntR-type" evidence="4">
    <location>
        <begin position="6"/>
        <end position="74"/>
    </location>
</feature>
<dbReference type="PRINTS" id="PR00035">
    <property type="entry name" value="HTHGNTR"/>
</dbReference>
<evidence type="ECO:0000259" key="4">
    <source>
        <dbReference type="PROSITE" id="PS50949"/>
    </source>
</evidence>
<dbReference type="CDD" id="cd01541">
    <property type="entry name" value="PBP1_AraR"/>
    <property type="match status" value="1"/>
</dbReference>
<dbReference type="Gene3D" id="3.40.50.2300">
    <property type="match status" value="2"/>
</dbReference>
<dbReference type="PROSITE" id="PS50949">
    <property type="entry name" value="HTH_GNTR"/>
    <property type="match status" value="1"/>
</dbReference>
<dbReference type="InterPro" id="IPR036390">
    <property type="entry name" value="WH_DNA-bd_sf"/>
</dbReference>
<gene>
    <name evidence="5" type="ORF">BXY41_113116</name>
</gene>
<dbReference type="PANTHER" id="PTHR30146:SF150">
    <property type="entry name" value="ARABINOSE METABOLISM TRANSCRIPTIONAL REPRESSOR"/>
    <property type="match status" value="1"/>
</dbReference>
<keyword evidence="2" id="KW-0238">DNA-binding</keyword>
<dbReference type="GO" id="GO:0003700">
    <property type="term" value="F:DNA-binding transcription factor activity"/>
    <property type="evidence" value="ECO:0007669"/>
    <property type="project" value="InterPro"/>
</dbReference>
<organism evidence="5 6">
    <name type="scientific">Lacrimispora xylanisolvens</name>
    <dbReference type="NCBI Taxonomy" id="384636"/>
    <lineage>
        <taxon>Bacteria</taxon>
        <taxon>Bacillati</taxon>
        <taxon>Bacillota</taxon>
        <taxon>Clostridia</taxon>
        <taxon>Lachnospirales</taxon>
        <taxon>Lachnospiraceae</taxon>
        <taxon>Lacrimispora</taxon>
    </lineage>
</organism>
<dbReference type="Proteomes" id="UP000237749">
    <property type="component" value="Unassembled WGS sequence"/>
</dbReference>
<reference evidence="5 6" key="1">
    <citation type="submission" date="2018-02" db="EMBL/GenBank/DDBJ databases">
        <title>Genomic Encyclopedia of Archaeal and Bacterial Type Strains, Phase II (KMG-II): from individual species to whole genera.</title>
        <authorList>
            <person name="Goeker M."/>
        </authorList>
    </citation>
    <scope>NUCLEOTIDE SEQUENCE [LARGE SCALE GENOMIC DNA]</scope>
    <source>
        <strain evidence="5 6">DSM 3808</strain>
    </source>
</reference>
<dbReference type="InterPro" id="IPR000524">
    <property type="entry name" value="Tscrpt_reg_HTH_GntR"/>
</dbReference>
<keyword evidence="3" id="KW-0804">Transcription</keyword>
<dbReference type="SUPFAM" id="SSF46785">
    <property type="entry name" value="Winged helix' DNA-binding domain"/>
    <property type="match status" value="1"/>
</dbReference>
<dbReference type="AlphaFoldDB" id="A0A2S6HMQ6"/>
<protein>
    <submittedName>
        <fullName evidence="5">GntR family transcriptional regulator of arabinose operon</fullName>
    </submittedName>
</protein>